<dbReference type="InterPro" id="IPR005358">
    <property type="entry name" value="Puta_zinc/iron-chelating_dom"/>
</dbReference>
<organism evidence="1 2">
    <name type="scientific">Gracilibacillus oryzae</name>
    <dbReference type="NCBI Taxonomy" id="1672701"/>
    <lineage>
        <taxon>Bacteria</taxon>
        <taxon>Bacillati</taxon>
        <taxon>Bacillota</taxon>
        <taxon>Bacilli</taxon>
        <taxon>Bacillales</taxon>
        <taxon>Bacillaceae</taxon>
        <taxon>Gracilibacillus</taxon>
    </lineage>
</organism>
<comment type="caution">
    <text evidence="1">The sequence shown here is derived from an EMBL/GenBank/DDBJ whole genome shotgun (WGS) entry which is preliminary data.</text>
</comment>
<reference evidence="1 2" key="1">
    <citation type="submission" date="2019-10" db="EMBL/GenBank/DDBJ databases">
        <title>Gracilibacillus sp. nov. isolated from rice seeds.</title>
        <authorList>
            <person name="He S."/>
        </authorList>
    </citation>
    <scope>NUCLEOTIDE SEQUENCE [LARGE SCALE GENOMIC DNA]</scope>
    <source>
        <strain evidence="1 2">TD8</strain>
    </source>
</reference>
<evidence type="ECO:0000313" key="1">
    <source>
        <dbReference type="EMBL" id="KAB8138532.1"/>
    </source>
</evidence>
<dbReference type="Proteomes" id="UP000480246">
    <property type="component" value="Unassembled WGS sequence"/>
</dbReference>
<protein>
    <submittedName>
        <fullName evidence="1">YkgJ family cysteine cluster protein</fullName>
    </submittedName>
</protein>
<proteinExistence type="predicted"/>
<dbReference type="Pfam" id="PF03692">
    <property type="entry name" value="CxxCxxCC"/>
    <property type="match status" value="1"/>
</dbReference>
<accession>A0A7C8KVV0</accession>
<dbReference type="RefSeq" id="WP_153401803.1">
    <property type="nucleotide sequence ID" value="NZ_ML762425.1"/>
</dbReference>
<evidence type="ECO:0000313" key="2">
    <source>
        <dbReference type="Proteomes" id="UP000480246"/>
    </source>
</evidence>
<dbReference type="AlphaFoldDB" id="A0A7C8KVV0"/>
<gene>
    <name evidence="1" type="ORF">F9U64_04470</name>
</gene>
<dbReference type="OrthoDB" id="9810361at2"/>
<keyword evidence="2" id="KW-1185">Reference proteome</keyword>
<sequence>MSNYLTFEQIQQKCALLSERYIIEEDKFYDLVEHFAIADMSVDQKLLASFKGLLELVNGEIDQMEKTMNVQPSCQMGCAFCCYFPIIINEMEAKLMKAAIKGLPEERRTKLEQHLKEYFMKYQHKLIETKQLDREEEDFKYKYRKQQLPCIMLDTDTNQCMLYEYRPIPCRTYVNYADPQACAESLLPNEPVSFEFLYEQYMGAMNEFLQDLYEVGDTGFIQYPDDLYKEKYIYEWFRN</sequence>
<name>A0A7C8KVV0_9BACI</name>
<dbReference type="EMBL" id="WEID01000016">
    <property type="protein sequence ID" value="KAB8138532.1"/>
    <property type="molecule type" value="Genomic_DNA"/>
</dbReference>